<evidence type="ECO:0000313" key="2">
    <source>
        <dbReference type="Proteomes" id="UP001175226"/>
    </source>
</evidence>
<reference evidence="1" key="1">
    <citation type="submission" date="2023-06" db="EMBL/GenBank/DDBJ databases">
        <authorList>
            <consortium name="Lawrence Berkeley National Laboratory"/>
            <person name="Ahrendt S."/>
            <person name="Sahu N."/>
            <person name="Indic B."/>
            <person name="Wong-Bajracharya J."/>
            <person name="Merenyi Z."/>
            <person name="Ke H.-M."/>
            <person name="Monk M."/>
            <person name="Kocsube S."/>
            <person name="Drula E."/>
            <person name="Lipzen A."/>
            <person name="Balint B."/>
            <person name="Henrissat B."/>
            <person name="Andreopoulos B."/>
            <person name="Martin F.M."/>
            <person name="Harder C.B."/>
            <person name="Rigling D."/>
            <person name="Ford K.L."/>
            <person name="Foster G.D."/>
            <person name="Pangilinan J."/>
            <person name="Papanicolaou A."/>
            <person name="Barry K."/>
            <person name="LaButti K."/>
            <person name="Viragh M."/>
            <person name="Koriabine M."/>
            <person name="Yan M."/>
            <person name="Riley R."/>
            <person name="Champramary S."/>
            <person name="Plett K.L."/>
            <person name="Tsai I.J."/>
            <person name="Slot J."/>
            <person name="Sipos G."/>
            <person name="Plett J."/>
            <person name="Nagy L.G."/>
            <person name="Grigoriev I.V."/>
        </authorList>
    </citation>
    <scope>NUCLEOTIDE SEQUENCE</scope>
    <source>
        <strain evidence="1">FPL87.14</strain>
    </source>
</reference>
<keyword evidence="2" id="KW-1185">Reference proteome</keyword>
<dbReference type="EMBL" id="JAUEPT010000026">
    <property type="protein sequence ID" value="KAK0442451.1"/>
    <property type="molecule type" value="Genomic_DNA"/>
</dbReference>
<sequence>MAPCFSPYRRPSTTRLTRSLQKQDPQLHELVQFNKDLLNIVRQGKMATFDEPSRRWKEFYCPVITFADGSMRNAQASEFQSIDPPPPPVICPHILNLRRSQLDCTMELCLGHEVTVPGFDGPLLNYFAESSPAEGAQDPIAVTDTSMTPYPGTLATNKACRFSPLVAWQRALADETLIRTVEKSHSIGFYDRCPFLHPVSAPIHPVLYPYDKEFNPAGEDLRAAHQQQFYDSNIGRVIQGFHSSCGLWRHEWEWLLRNCTECEACTCVFSVDGYNAHIENGVCENWMNLVQVFPKPPLKPLHPPCMKELNPDEHLGWRPVRAAWLKWNSRIGIPRDVWAVISTARSLCECCGRIRSFPAHEVHNVGY</sequence>
<protein>
    <submittedName>
        <fullName evidence="1">Uncharacterized protein</fullName>
    </submittedName>
</protein>
<evidence type="ECO:0000313" key="1">
    <source>
        <dbReference type="EMBL" id="KAK0442451.1"/>
    </source>
</evidence>
<dbReference type="AlphaFoldDB" id="A0AA39JIL9"/>
<proteinExistence type="predicted"/>
<organism evidence="1 2">
    <name type="scientific">Armillaria borealis</name>
    <dbReference type="NCBI Taxonomy" id="47425"/>
    <lineage>
        <taxon>Eukaryota</taxon>
        <taxon>Fungi</taxon>
        <taxon>Dikarya</taxon>
        <taxon>Basidiomycota</taxon>
        <taxon>Agaricomycotina</taxon>
        <taxon>Agaricomycetes</taxon>
        <taxon>Agaricomycetidae</taxon>
        <taxon>Agaricales</taxon>
        <taxon>Marasmiineae</taxon>
        <taxon>Physalacriaceae</taxon>
        <taxon>Armillaria</taxon>
    </lineage>
</organism>
<dbReference type="Proteomes" id="UP001175226">
    <property type="component" value="Unassembled WGS sequence"/>
</dbReference>
<accession>A0AA39JIL9</accession>
<name>A0AA39JIL9_9AGAR</name>
<gene>
    <name evidence="1" type="ORF">EV421DRAFT_1904219</name>
</gene>
<comment type="caution">
    <text evidence="1">The sequence shown here is derived from an EMBL/GenBank/DDBJ whole genome shotgun (WGS) entry which is preliminary data.</text>
</comment>